<dbReference type="EMBL" id="JABANP010000048">
    <property type="protein sequence ID" value="KAF4693232.1"/>
    <property type="molecule type" value="Genomic_DNA"/>
</dbReference>
<evidence type="ECO:0000313" key="4">
    <source>
        <dbReference type="Proteomes" id="UP000541610"/>
    </source>
</evidence>
<dbReference type="InterPro" id="IPR056443">
    <property type="entry name" value="AEP_C962R"/>
</dbReference>
<dbReference type="AlphaFoldDB" id="A0A7J6PB90"/>
<evidence type="ECO:0000256" key="1">
    <source>
        <dbReference type="SAM" id="Coils"/>
    </source>
</evidence>
<sequence>MALNGIGVIELLALYHARAGYLRRFYLFHWPSPSPSRANSTMNGSITPFDYVKVELRNSLKDDRADQILANVDEGVLEQISSFLREAEIAEDKHATHCNYGNAVTWYSSTNRFRFQHTQLEQLYKYIAVLYDWGIPMFLTERQDENFNLVLDIDVKLGADMKWEHCATAEKAIIDKDGGTRFFEFILRNLSPIYPRKAKIRASLFSASGYSRDSGSFKVSFHLVFRSIIVNKERAARIRNRAVHAVSAVDSSSYDPFIATLSRDLLKLSPENRFRNVIDETSINNRFGNRLCYCDKQSRPPLVKPEGRPLKPEGMLVYRRDKLQLSWSKNQDAFKSRRSQLRGDTTVAGGDGKMRECAYFECTEPVTAEQFKTWLTVFDTGKALFNISPETKKIDLMAIDERWMDILTDLVSDSSSELKARRIELSEAESSRGAELSESERPALSQDEGLFEIKEVLEDYDKESDNEVGEHAEIILLRPYDVQVELKAGKSRMLSPYDEVVQLLLLLYMDQADVPYECGRGCKQWRGTLCPDVDLARDDGVHWPVVLVVPLTVYLSNCTAALRDIATEVSGRSAMLADGLRYQIFTYSSGEVTSPRRPVVLDNLAIVDARDRQFGVEWLYKTVWFPERAASSRESMTSALSNPRQQLTFLLVSDAANSARAHWDFGNDVFDAFMRPFVRGFYKKDSRSRQDGGYRLRTTKQLRQLLAEASHWGRPETLRRGYRKLPHTIHLAAYVAPDNMSVTVGAEDKSSVGIPGWGVVAFVPSMTDYGYAAGMWHAHLRAYLGFEPVPSCNEAAGWLCSDPILGLTVPEFFELVREAIIYYRSAARSTLKQLNDLVESLPQVAVSEGYRKSSHSGCEEHRHGFREESFLREQMPFHDFPGRRVRMVYDSNMPREQLVALKRARKRQLNRESAHRVREKRKLESTAYETQLRATRTALEVARKQLADILMERNELRRRLAKYENASTTDGPSPMALISGPMQGTYNPIHGDRHAFGEPTIISSNAGIAQMPSFATRGVVDGLSSLPALPAVGLLQQDERGMCEVDDLSGAKTNTSTDTSAISFGDLNNNNKGNSGVDLWTSSVMPLSREQSHVITSGSAV</sequence>
<gene>
    <name evidence="3" type="ORF">FOZ60_011458</name>
</gene>
<dbReference type="OrthoDB" id="10255964at2759"/>
<dbReference type="Pfam" id="PF23162">
    <property type="entry name" value="AEP_C962R"/>
    <property type="match status" value="1"/>
</dbReference>
<proteinExistence type="predicted"/>
<feature type="domain" description="C962R-like N-terminal AEP" evidence="2">
    <location>
        <begin position="109"/>
        <end position="283"/>
    </location>
</feature>
<evidence type="ECO:0000259" key="2">
    <source>
        <dbReference type="Pfam" id="PF23162"/>
    </source>
</evidence>
<reference evidence="3 4" key="1">
    <citation type="submission" date="2020-04" db="EMBL/GenBank/DDBJ databases">
        <title>Perkinsus olseni comparative genomics.</title>
        <authorList>
            <person name="Bogema D.R."/>
        </authorList>
    </citation>
    <scope>NUCLEOTIDE SEQUENCE [LARGE SCALE GENOMIC DNA]</scope>
    <source>
        <strain evidence="3">00978-12</strain>
    </source>
</reference>
<organism evidence="3 4">
    <name type="scientific">Perkinsus olseni</name>
    <name type="common">Perkinsus atlanticus</name>
    <dbReference type="NCBI Taxonomy" id="32597"/>
    <lineage>
        <taxon>Eukaryota</taxon>
        <taxon>Sar</taxon>
        <taxon>Alveolata</taxon>
        <taxon>Perkinsozoa</taxon>
        <taxon>Perkinsea</taxon>
        <taxon>Perkinsida</taxon>
        <taxon>Perkinsidae</taxon>
        <taxon>Perkinsus</taxon>
    </lineage>
</organism>
<dbReference type="CDD" id="cd14686">
    <property type="entry name" value="bZIP"/>
    <property type="match status" value="1"/>
</dbReference>
<name>A0A7J6PB90_PEROL</name>
<comment type="caution">
    <text evidence="3">The sequence shown here is derived from an EMBL/GenBank/DDBJ whole genome shotgun (WGS) entry which is preliminary data.</text>
</comment>
<protein>
    <recommendedName>
        <fullName evidence="2">C962R-like N-terminal AEP domain-containing protein</fullName>
    </recommendedName>
</protein>
<accession>A0A7J6PB90</accession>
<evidence type="ECO:0000313" key="3">
    <source>
        <dbReference type="EMBL" id="KAF4693232.1"/>
    </source>
</evidence>
<dbReference type="Proteomes" id="UP000541610">
    <property type="component" value="Unassembled WGS sequence"/>
</dbReference>
<feature type="coiled-coil region" evidence="1">
    <location>
        <begin position="939"/>
        <end position="966"/>
    </location>
</feature>
<keyword evidence="1" id="KW-0175">Coiled coil</keyword>